<evidence type="ECO:0000256" key="2">
    <source>
        <dbReference type="ARBA" id="ARBA00009773"/>
    </source>
</evidence>
<keyword evidence="3" id="KW-0813">Transport</keyword>
<proteinExistence type="inferred from homology"/>
<dbReference type="PANTHER" id="PTHR21716">
    <property type="entry name" value="TRANSMEMBRANE PROTEIN"/>
    <property type="match status" value="1"/>
</dbReference>
<evidence type="ECO:0000313" key="10">
    <source>
        <dbReference type="Proteomes" id="UP000001822"/>
    </source>
</evidence>
<reference evidence="9 10" key="1">
    <citation type="journal article" date="2007" name="Appl. Environ. Microbiol.">
        <title>Genome sequence of the cellulolytic gliding bacterium Cytophaga hutchinsonii.</title>
        <authorList>
            <person name="Xie G."/>
            <person name="Bruce D.C."/>
            <person name="Challacombe J.F."/>
            <person name="Chertkov O."/>
            <person name="Detter J.C."/>
            <person name="Gilna P."/>
            <person name="Han C.S."/>
            <person name="Lucas S."/>
            <person name="Misra M."/>
            <person name="Myers G.L."/>
            <person name="Richardson P."/>
            <person name="Tapia R."/>
            <person name="Thayer N."/>
            <person name="Thompson L.S."/>
            <person name="Brettin T.S."/>
            <person name="Henrissat B."/>
            <person name="Wilson D.B."/>
            <person name="McBride M.J."/>
        </authorList>
    </citation>
    <scope>NUCLEOTIDE SEQUENCE [LARGE SCALE GENOMIC DNA]</scope>
    <source>
        <strain evidence="10">ATCC 33406 / DSM 1761 / CIP 103989 / NBRC 15051 / NCIMB 9469 / D465</strain>
    </source>
</reference>
<dbReference type="OrthoDB" id="9793390at2"/>
<evidence type="ECO:0000256" key="1">
    <source>
        <dbReference type="ARBA" id="ARBA00004651"/>
    </source>
</evidence>
<keyword evidence="7 8" id="KW-0472">Membrane</keyword>
<evidence type="ECO:0000256" key="4">
    <source>
        <dbReference type="ARBA" id="ARBA00022475"/>
    </source>
</evidence>
<feature type="transmembrane region" description="Helical" evidence="8">
    <location>
        <begin position="227"/>
        <end position="250"/>
    </location>
</feature>
<organism evidence="9 10">
    <name type="scientific">Cytophaga hutchinsonii (strain ATCC 33406 / DSM 1761 / CIP 103989 / NBRC 15051 / NCIMB 9469 / D465)</name>
    <dbReference type="NCBI Taxonomy" id="269798"/>
    <lineage>
        <taxon>Bacteria</taxon>
        <taxon>Pseudomonadati</taxon>
        <taxon>Bacteroidota</taxon>
        <taxon>Cytophagia</taxon>
        <taxon>Cytophagales</taxon>
        <taxon>Cytophagaceae</taxon>
        <taxon>Cytophaga</taxon>
    </lineage>
</organism>
<evidence type="ECO:0000256" key="5">
    <source>
        <dbReference type="ARBA" id="ARBA00022692"/>
    </source>
</evidence>
<evidence type="ECO:0000256" key="8">
    <source>
        <dbReference type="SAM" id="Phobius"/>
    </source>
</evidence>
<feature type="transmembrane region" description="Helical" evidence="8">
    <location>
        <begin position="262"/>
        <end position="278"/>
    </location>
</feature>
<feature type="transmembrane region" description="Helical" evidence="8">
    <location>
        <begin position="196"/>
        <end position="221"/>
    </location>
</feature>
<feature type="transmembrane region" description="Helical" evidence="8">
    <location>
        <begin position="5"/>
        <end position="23"/>
    </location>
</feature>
<comment type="subcellular location">
    <subcellularLocation>
        <location evidence="1">Cell membrane</location>
        <topology evidence="1">Multi-pass membrane protein</topology>
    </subcellularLocation>
</comment>
<sequence>MKQTVLFRITLLLVFVFLLVVGMIYAKAFLVPVFFAGLLSLLLLPVSKKIQKFIPNEVCSIILSLVLFLIIICSVSYFISTQVSNIISDYDMIESKIKTKAHALQATVNEYTGMDEKEQEAWFDKESEQLLKSGFQKGTTLLVGVGNFVFGLTLVMIYTFFLQLYRGKIKLFILSLIDEQQHEKALSILNKVQSLVMHYITGLCIALSIIGVMNAVGLTLLGIEHGIFLGLLAGFLNIIPYIGSFVGAGLPMIMALIYKDSLWYPVGVLAIFMFNQFIDNNITTPNVVGGYVRLNSLATIFIVIIGGMIWGVAGMVLFIPLLGIFKIFCDHIEALKPLSILLSDDESEEESFFTKTFKKIKMKLFKKKITS</sequence>
<feature type="transmembrane region" description="Helical" evidence="8">
    <location>
        <begin position="298"/>
        <end position="325"/>
    </location>
</feature>
<comment type="similarity">
    <text evidence="2">Belongs to the autoinducer-2 exporter (AI-2E) (TC 2.A.86) family.</text>
</comment>
<dbReference type="GO" id="GO:0055085">
    <property type="term" value="P:transmembrane transport"/>
    <property type="evidence" value="ECO:0007669"/>
    <property type="project" value="TreeGrafter"/>
</dbReference>
<evidence type="ECO:0000256" key="6">
    <source>
        <dbReference type="ARBA" id="ARBA00022989"/>
    </source>
</evidence>
<dbReference type="EMBL" id="CP000383">
    <property type="protein sequence ID" value="ABG59948.1"/>
    <property type="molecule type" value="Genomic_DNA"/>
</dbReference>
<evidence type="ECO:0000256" key="3">
    <source>
        <dbReference type="ARBA" id="ARBA00022448"/>
    </source>
</evidence>
<keyword evidence="5 8" id="KW-0812">Transmembrane</keyword>
<evidence type="ECO:0000256" key="7">
    <source>
        <dbReference type="ARBA" id="ARBA00023136"/>
    </source>
</evidence>
<accession>A0A6N4SUF6</accession>
<name>A0A6N4SUF6_CYTH3</name>
<dbReference type="RefSeq" id="WP_011586058.1">
    <property type="nucleotide sequence ID" value="NC_008255.1"/>
</dbReference>
<keyword evidence="6 8" id="KW-1133">Transmembrane helix</keyword>
<dbReference type="Pfam" id="PF01594">
    <property type="entry name" value="AI-2E_transport"/>
    <property type="match status" value="1"/>
</dbReference>
<dbReference type="AlphaFoldDB" id="A0A6N4SUF6"/>
<protein>
    <submittedName>
        <fullName evidence="9">Transport protein</fullName>
    </submittedName>
</protein>
<keyword evidence="4" id="KW-1003">Cell membrane</keyword>
<keyword evidence="10" id="KW-1185">Reference proteome</keyword>
<feature type="transmembrane region" description="Helical" evidence="8">
    <location>
        <begin position="141"/>
        <end position="161"/>
    </location>
</feature>
<feature type="transmembrane region" description="Helical" evidence="8">
    <location>
        <begin position="29"/>
        <end position="46"/>
    </location>
</feature>
<dbReference type="Proteomes" id="UP000001822">
    <property type="component" value="Chromosome"/>
</dbReference>
<dbReference type="KEGG" id="chu:CHU_2697"/>
<evidence type="ECO:0000313" key="9">
    <source>
        <dbReference type="EMBL" id="ABG59948.1"/>
    </source>
</evidence>
<feature type="transmembrane region" description="Helical" evidence="8">
    <location>
        <begin position="58"/>
        <end position="79"/>
    </location>
</feature>
<dbReference type="GO" id="GO:0005886">
    <property type="term" value="C:plasma membrane"/>
    <property type="evidence" value="ECO:0007669"/>
    <property type="project" value="UniProtKB-SubCell"/>
</dbReference>
<gene>
    <name evidence="9" type="primary">ydgG</name>
    <name evidence="9" type="ordered locus">CHU_2697</name>
</gene>
<dbReference type="InterPro" id="IPR002549">
    <property type="entry name" value="AI-2E-like"/>
</dbReference>
<dbReference type="PANTHER" id="PTHR21716:SF53">
    <property type="entry name" value="PERMEASE PERM-RELATED"/>
    <property type="match status" value="1"/>
</dbReference>